<name>A0A6J5TIW0_PRUAR</name>
<proteinExistence type="predicted"/>
<accession>A0A6J5TIW0</accession>
<organism evidence="1 2">
    <name type="scientific">Prunus armeniaca</name>
    <name type="common">Apricot</name>
    <name type="synonym">Armeniaca vulgaris</name>
    <dbReference type="NCBI Taxonomy" id="36596"/>
    <lineage>
        <taxon>Eukaryota</taxon>
        <taxon>Viridiplantae</taxon>
        <taxon>Streptophyta</taxon>
        <taxon>Embryophyta</taxon>
        <taxon>Tracheophyta</taxon>
        <taxon>Spermatophyta</taxon>
        <taxon>Magnoliopsida</taxon>
        <taxon>eudicotyledons</taxon>
        <taxon>Gunneridae</taxon>
        <taxon>Pentapetalae</taxon>
        <taxon>rosids</taxon>
        <taxon>fabids</taxon>
        <taxon>Rosales</taxon>
        <taxon>Rosaceae</taxon>
        <taxon>Amygdaloideae</taxon>
        <taxon>Amygdaleae</taxon>
        <taxon>Prunus</taxon>
    </lineage>
</organism>
<evidence type="ECO:0000313" key="2">
    <source>
        <dbReference type="Proteomes" id="UP000507222"/>
    </source>
</evidence>
<reference evidence="1 2" key="1">
    <citation type="submission" date="2020-05" db="EMBL/GenBank/DDBJ databases">
        <authorList>
            <person name="Campoy J."/>
            <person name="Schneeberger K."/>
            <person name="Spophaly S."/>
        </authorList>
    </citation>
    <scope>NUCLEOTIDE SEQUENCE [LARGE SCALE GENOMIC DNA]</scope>
    <source>
        <strain evidence="1">PruArmRojPasFocal</strain>
    </source>
</reference>
<sequence length="192" mass="21736">MFTATMYYGADLVTISMLEELSFLEGIILYYYKLPRHSNSLTLQQYDENVVDMCALDPEFKEIEIYLEHLDSGSKESQFNSTMEKKCKILIEEIHEEHPLEIILSRSKTRVDNGVESGYESGVETGNVTENEEALVRERRRVGKGKAVVTKPYDSSNPCNGYPSDYYGLVDIGISAQTRQRGPSNPLTTTNT</sequence>
<evidence type="ECO:0000313" key="1">
    <source>
        <dbReference type="EMBL" id="CAB4262905.1"/>
    </source>
</evidence>
<gene>
    <name evidence="1" type="ORF">CURHAP_LOCUS2374</name>
</gene>
<dbReference type="Proteomes" id="UP000507222">
    <property type="component" value="Unassembled WGS sequence"/>
</dbReference>
<dbReference type="AlphaFoldDB" id="A0A6J5TIW0"/>
<dbReference type="EMBL" id="CAEKDK010000001">
    <property type="protein sequence ID" value="CAB4262905.1"/>
    <property type="molecule type" value="Genomic_DNA"/>
</dbReference>
<protein>
    <submittedName>
        <fullName evidence="1">Uncharacterized protein</fullName>
    </submittedName>
</protein>